<comment type="cofactor">
    <cofactor evidence="1">
        <name>Mo-bis(molybdopterin guanine dinucleotide)</name>
        <dbReference type="ChEBI" id="CHEBI:60539"/>
    </cofactor>
</comment>
<evidence type="ECO:0000256" key="2">
    <source>
        <dbReference type="ARBA" id="ARBA00010312"/>
    </source>
</evidence>
<dbReference type="GO" id="GO:0030151">
    <property type="term" value="F:molybdenum ion binding"/>
    <property type="evidence" value="ECO:0007669"/>
    <property type="project" value="TreeGrafter"/>
</dbReference>
<evidence type="ECO:0000259" key="7">
    <source>
        <dbReference type="Pfam" id="PF01568"/>
    </source>
</evidence>
<proteinExistence type="inferred from homology"/>
<dbReference type="PANTHER" id="PTHR43742:SF10">
    <property type="entry name" value="TRIMETHYLAMINE-N-OXIDE REDUCTASE 2"/>
    <property type="match status" value="1"/>
</dbReference>
<dbReference type="GO" id="GO:0016491">
    <property type="term" value="F:oxidoreductase activity"/>
    <property type="evidence" value="ECO:0007669"/>
    <property type="project" value="UniProtKB-KW"/>
</dbReference>
<dbReference type="Gene3D" id="2.40.40.20">
    <property type="match status" value="1"/>
</dbReference>
<dbReference type="InterPro" id="IPR009010">
    <property type="entry name" value="Asp_de-COase-like_dom_sf"/>
</dbReference>
<dbReference type="InterPro" id="IPR006656">
    <property type="entry name" value="Mopterin_OxRdtase"/>
</dbReference>
<dbReference type="GO" id="GO:0030288">
    <property type="term" value="C:outer membrane-bounded periplasmic space"/>
    <property type="evidence" value="ECO:0007669"/>
    <property type="project" value="TreeGrafter"/>
</dbReference>
<dbReference type="Gene3D" id="3.40.50.740">
    <property type="match status" value="1"/>
</dbReference>
<dbReference type="KEGG" id="sbar:H5V43_17875"/>
<name>A0A7M2GP10_SPHSA</name>
<evidence type="ECO:0000313" key="8">
    <source>
        <dbReference type="EMBL" id="QOT74007.1"/>
    </source>
</evidence>
<evidence type="ECO:0000256" key="3">
    <source>
        <dbReference type="ARBA" id="ARBA00022505"/>
    </source>
</evidence>
<dbReference type="GO" id="GO:0043546">
    <property type="term" value="F:molybdopterin cofactor binding"/>
    <property type="evidence" value="ECO:0007669"/>
    <property type="project" value="InterPro"/>
</dbReference>
<dbReference type="GO" id="GO:0009055">
    <property type="term" value="F:electron transfer activity"/>
    <property type="evidence" value="ECO:0007669"/>
    <property type="project" value="TreeGrafter"/>
</dbReference>
<dbReference type="InterPro" id="IPR006657">
    <property type="entry name" value="MoPterin_dinucl-bd_dom"/>
</dbReference>
<dbReference type="SUPFAM" id="SSF53706">
    <property type="entry name" value="Formate dehydrogenase/DMSO reductase, domains 1-3"/>
    <property type="match status" value="1"/>
</dbReference>
<dbReference type="Proteomes" id="UP000593663">
    <property type="component" value="Chromosome 2"/>
</dbReference>
<comment type="similarity">
    <text evidence="2">Belongs to the prokaryotic molybdopterin-containing oxidoreductase family.</text>
</comment>
<dbReference type="PANTHER" id="PTHR43742">
    <property type="entry name" value="TRIMETHYLAMINE-N-OXIDE REDUCTASE"/>
    <property type="match status" value="1"/>
</dbReference>
<dbReference type="Pfam" id="PF01568">
    <property type="entry name" value="Molydop_binding"/>
    <property type="match status" value="1"/>
</dbReference>
<dbReference type="SUPFAM" id="SSF50692">
    <property type="entry name" value="ADC-like"/>
    <property type="match status" value="1"/>
</dbReference>
<keyword evidence="4" id="KW-0479">Metal-binding</keyword>
<protein>
    <submittedName>
        <fullName evidence="8">Molybdopterin-dependent oxidoreductase</fullName>
    </submittedName>
</protein>
<dbReference type="InterPro" id="IPR050612">
    <property type="entry name" value="Prok_Mopterin_Oxidored"/>
</dbReference>
<dbReference type="CDD" id="cd02793">
    <property type="entry name" value="MopB_CT_DMSOR-BSOR-TMAOR"/>
    <property type="match status" value="1"/>
</dbReference>
<evidence type="ECO:0000256" key="1">
    <source>
        <dbReference type="ARBA" id="ARBA00001942"/>
    </source>
</evidence>
<dbReference type="Gene3D" id="3.40.228.10">
    <property type="entry name" value="Dimethylsulfoxide Reductase, domain 2"/>
    <property type="match status" value="1"/>
</dbReference>
<dbReference type="Pfam" id="PF00384">
    <property type="entry name" value="Molybdopterin"/>
    <property type="match status" value="1"/>
</dbReference>
<dbReference type="InterPro" id="IPR041954">
    <property type="entry name" value="CT_DMSOR/BSOR/TMAOR"/>
</dbReference>
<evidence type="ECO:0000313" key="9">
    <source>
        <dbReference type="Proteomes" id="UP000593663"/>
    </source>
</evidence>
<dbReference type="EMBL" id="CP060036">
    <property type="protein sequence ID" value="QOT74007.1"/>
    <property type="molecule type" value="Genomic_DNA"/>
</dbReference>
<dbReference type="Gene3D" id="3.90.55.10">
    <property type="entry name" value="Dimethylsulfoxide Reductase, domain 3"/>
    <property type="match status" value="1"/>
</dbReference>
<evidence type="ECO:0000256" key="4">
    <source>
        <dbReference type="ARBA" id="ARBA00022723"/>
    </source>
</evidence>
<accession>A0A7M2GP10</accession>
<dbReference type="GO" id="GO:0009061">
    <property type="term" value="P:anaerobic respiration"/>
    <property type="evidence" value="ECO:0007669"/>
    <property type="project" value="TreeGrafter"/>
</dbReference>
<evidence type="ECO:0000259" key="6">
    <source>
        <dbReference type="Pfam" id="PF00384"/>
    </source>
</evidence>
<dbReference type="RefSeq" id="WP_025546891.1">
    <property type="nucleotide sequence ID" value="NZ_BATN01000005.1"/>
</dbReference>
<gene>
    <name evidence="8" type="ORF">H5V43_17875</name>
</gene>
<evidence type="ECO:0000256" key="5">
    <source>
        <dbReference type="ARBA" id="ARBA00023002"/>
    </source>
</evidence>
<keyword evidence="5" id="KW-0560">Oxidoreductase</keyword>
<organism evidence="8 9">
    <name type="scientific">Sphingobium fuliginis (strain ATCC 27551)</name>
    <dbReference type="NCBI Taxonomy" id="336203"/>
    <lineage>
        <taxon>Bacteria</taxon>
        <taxon>Pseudomonadati</taxon>
        <taxon>Pseudomonadota</taxon>
        <taxon>Alphaproteobacteria</taxon>
        <taxon>Sphingomonadales</taxon>
        <taxon>Sphingomonadaceae</taxon>
        <taxon>Sphingobium</taxon>
    </lineage>
</organism>
<feature type="domain" description="Molybdopterin dinucleotide-binding" evidence="7">
    <location>
        <begin position="620"/>
        <end position="735"/>
    </location>
</feature>
<reference evidence="9" key="1">
    <citation type="submission" date="2020-08" db="EMBL/GenBank/DDBJ databases">
        <title>Complete genome sequence of Sphingobium barthaii strain KK22, a high-molecular-weight polycyclic aromatic hydrocarbon-degrading soil bacterium.</title>
        <authorList>
            <person name="Mori J.F."/>
            <person name="Kanaly R.A."/>
        </authorList>
    </citation>
    <scope>NUCLEOTIDE SEQUENCE [LARGE SCALE GENOMIC DNA]</scope>
    <source>
        <strain evidence="9">KK22</strain>
    </source>
</reference>
<keyword evidence="3" id="KW-0500">Molybdenum</keyword>
<dbReference type="AlphaFoldDB" id="A0A7M2GP10"/>
<sequence>MTRYSAAHWGVYEVSPGDRDAAPRLAPLGSDPDPNPIGLDQLEEGMARLRVLRPAIRKGWLEKRTREGRGEEAFVEVPWDEALDIVAAEIARVRRDHGNEAIFGGSYGWASAGRFHHAQSQLHRFYNMLGGYVRSVDSYSLGAGRVLMPHIAASMDESNASHTSWDVLEAHCELFVSFGGVPLKNTRVSSSGAGRHRARDGLRRLREAGARIVNIGPVGDNLGDGDAEEWIAVRPNTDAAMMLALAWVVLHDPLFDRSFLDSHTVGFDRFRAYLTGEADGTPKTPAWAAAITGVPAGRIAALGQDLLRHRTMLNCAWALQRAAHGEQPFWALVTLAAMVGQIGLPGGGYGLGYGAMNVMGSAHPRLPGPVFPQGTNGVSAFIPCARIADMLLHPGERFTYNGGVHRYPDIRLVHWAGGNPFHHHQDLNRLRQAWARPETIIVQEPYWTPVARQADIVLPATISLERDDIGFATREGFFVAMRQAVPPQGEARDDHAIFAALAGRLGVEAAFTEGLDMMGWLRRIYAESAGKIAATGINLPDFDHFWEEGIIDLSAHDRPHVMHADFRRDPLVHPLATPSGKIEIYSEKIAGFGLDDCPGHAVWREPFEWLGHEMAARYPLHLLSDQPERRLHSQLDASAYSRAGKVAGREPVYLNPADAASRGIADGDVVELFNDRGRCLAGTILSDAIMPGVARLATGAWFDPGPELERHGNPNVLTLDRGASGLSQGCVAQTCLIEARRFEGAPPRVAIFDLPQVLPRNVSP</sequence>
<feature type="domain" description="Molybdopterin oxidoreductase" evidence="6">
    <location>
        <begin position="50"/>
        <end position="503"/>
    </location>
</feature>